<evidence type="ECO:0000256" key="1">
    <source>
        <dbReference type="SAM" id="MobiDB-lite"/>
    </source>
</evidence>
<comment type="caution">
    <text evidence="3">The sequence shown here is derived from an EMBL/GenBank/DDBJ whole genome shotgun (WGS) entry which is preliminary data.</text>
</comment>
<feature type="transmembrane region" description="Helical" evidence="2">
    <location>
        <begin position="37"/>
        <end position="56"/>
    </location>
</feature>
<gene>
    <name evidence="3" type="ORF">WSS_A32085</name>
</gene>
<name>K8XJV5_RHOOP</name>
<feature type="region of interest" description="Disordered" evidence="1">
    <location>
        <begin position="185"/>
        <end position="250"/>
    </location>
</feature>
<proteinExistence type="predicted"/>
<feature type="region of interest" description="Disordered" evidence="1">
    <location>
        <begin position="144"/>
        <end position="164"/>
    </location>
</feature>
<accession>K8XJV5</accession>
<dbReference type="EMBL" id="AJYC02000104">
    <property type="protein sequence ID" value="EKT78547.1"/>
    <property type="molecule type" value="Genomic_DNA"/>
</dbReference>
<evidence type="ECO:0000313" key="3">
    <source>
        <dbReference type="EMBL" id="EKT78547.1"/>
    </source>
</evidence>
<feature type="compositionally biased region" description="Basic and acidic residues" evidence="1">
    <location>
        <begin position="144"/>
        <end position="155"/>
    </location>
</feature>
<reference evidence="3 4" key="1">
    <citation type="journal article" date="2013" name="Genome Announc.">
        <title>Draft Genome Sequence of Rhodococcus opacus Strain M213 Shows a Diverse Catabolic Potential.</title>
        <authorList>
            <person name="Pathak A."/>
            <person name="Green S.J."/>
            <person name="Ogram A."/>
            <person name="Chauhan A."/>
        </authorList>
    </citation>
    <scope>NUCLEOTIDE SEQUENCE [LARGE SCALE GENOMIC DNA]</scope>
    <source>
        <strain evidence="3 4">M213</strain>
    </source>
</reference>
<dbReference type="InterPro" id="IPR047958">
    <property type="entry name" value="B-4DMT-like"/>
</dbReference>
<dbReference type="Proteomes" id="UP000005951">
    <property type="component" value="Unassembled WGS sequence"/>
</dbReference>
<feature type="transmembrane region" description="Helical" evidence="2">
    <location>
        <begin position="77"/>
        <end position="96"/>
    </location>
</feature>
<sequence length="250" mass="27003">MPMNAWVVRGLGMALIHVFVRVILGVSITQWPLQGSALRWLALLIVVFVALIWAGIDGIRDRRRNPEPEDGADLTMLWLKAALLGGIVAGVGSWLANLIPSLNVTQNSFFFEITSGAAFTVLLIFVPAMLAVFLGRFFVSRESRKTEKDRSERHPAAHGAGTAAGAAAGGTAAAAVADDEGYGQNYPGQAYEQTADTGYAGSDADTAVFEPVHNYREDTSDLDQPQSRDTAWQDPVDLGKRTTDDQRRGE</sequence>
<organism evidence="3 4">
    <name type="scientific">Rhodococcus opacus M213</name>
    <dbReference type="NCBI Taxonomy" id="1129896"/>
    <lineage>
        <taxon>Bacteria</taxon>
        <taxon>Bacillati</taxon>
        <taxon>Actinomycetota</taxon>
        <taxon>Actinomycetes</taxon>
        <taxon>Mycobacteriales</taxon>
        <taxon>Nocardiaceae</taxon>
        <taxon>Rhodococcus</taxon>
    </lineage>
</organism>
<keyword evidence="2" id="KW-1133">Transmembrane helix</keyword>
<dbReference type="AlphaFoldDB" id="K8XJV5"/>
<protein>
    <recommendedName>
        <fullName evidence="5">Transmembrane protein</fullName>
    </recommendedName>
</protein>
<evidence type="ECO:0008006" key="5">
    <source>
        <dbReference type="Google" id="ProtNLM"/>
    </source>
</evidence>
<evidence type="ECO:0000313" key="4">
    <source>
        <dbReference type="Proteomes" id="UP000005951"/>
    </source>
</evidence>
<evidence type="ECO:0000256" key="2">
    <source>
        <dbReference type="SAM" id="Phobius"/>
    </source>
</evidence>
<feature type="transmembrane region" description="Helical" evidence="2">
    <location>
        <begin position="12"/>
        <end position="31"/>
    </location>
</feature>
<keyword evidence="2" id="KW-0812">Transmembrane</keyword>
<feature type="transmembrane region" description="Helical" evidence="2">
    <location>
        <begin position="116"/>
        <end position="139"/>
    </location>
</feature>
<dbReference type="NCBIfam" id="NF037996">
    <property type="entry name" value="B-4DMT"/>
    <property type="match status" value="1"/>
</dbReference>
<feature type="compositionally biased region" description="Basic and acidic residues" evidence="1">
    <location>
        <begin position="237"/>
        <end position="250"/>
    </location>
</feature>
<keyword evidence="2" id="KW-0472">Membrane</keyword>